<proteinExistence type="predicted"/>
<reference evidence="1" key="2">
    <citation type="submission" date="2023-07" db="EMBL/GenBank/DDBJ databases">
        <authorList>
            <person name="Shen H."/>
        </authorList>
    </citation>
    <scope>NUCLEOTIDE SEQUENCE</scope>
    <source>
        <strain evidence="1">TNR-22</strain>
    </source>
</reference>
<organism evidence="1 2">
    <name type="scientific">Rhizobium alvei</name>
    <dbReference type="NCBI Taxonomy" id="1132659"/>
    <lineage>
        <taxon>Bacteria</taxon>
        <taxon>Pseudomonadati</taxon>
        <taxon>Pseudomonadota</taxon>
        <taxon>Alphaproteobacteria</taxon>
        <taxon>Hyphomicrobiales</taxon>
        <taxon>Rhizobiaceae</taxon>
        <taxon>Rhizobium/Agrobacterium group</taxon>
        <taxon>Rhizobium</taxon>
    </lineage>
</organism>
<accession>A0ABT8YPR4</accession>
<name>A0ABT8YPR4_9HYPH</name>
<dbReference type="RefSeq" id="WP_304377647.1">
    <property type="nucleotide sequence ID" value="NZ_JAUOZU010000013.1"/>
</dbReference>
<evidence type="ECO:0000313" key="1">
    <source>
        <dbReference type="EMBL" id="MDO6965713.1"/>
    </source>
</evidence>
<dbReference type="Proteomes" id="UP001174932">
    <property type="component" value="Unassembled WGS sequence"/>
</dbReference>
<comment type="caution">
    <text evidence="1">The sequence shown here is derived from an EMBL/GenBank/DDBJ whole genome shotgun (WGS) entry which is preliminary data.</text>
</comment>
<keyword evidence="2" id="KW-1185">Reference proteome</keyword>
<protein>
    <submittedName>
        <fullName evidence="1">Uncharacterized protein</fullName>
    </submittedName>
</protein>
<evidence type="ECO:0000313" key="2">
    <source>
        <dbReference type="Proteomes" id="UP001174932"/>
    </source>
</evidence>
<sequence length="85" mass="9353">MQMVPVMPDEDQMARGLLFPGIFGRIKACHSICTTSHSIKPAKMPPNAAHLMAALEQDAANMRKTVARSGGRSCQHAQSIIWFYP</sequence>
<dbReference type="EMBL" id="JAUOZU010000013">
    <property type="protein sequence ID" value="MDO6965713.1"/>
    <property type="molecule type" value="Genomic_DNA"/>
</dbReference>
<gene>
    <name evidence="1" type="ORF">Q4481_17255</name>
</gene>
<reference evidence="1" key="1">
    <citation type="journal article" date="2015" name="Int. J. Syst. Evol. Microbiol.">
        <title>Rhizobium alvei sp. nov., isolated from a freshwater river.</title>
        <authorList>
            <person name="Sheu S.Y."/>
            <person name="Huang H.W."/>
            <person name="Young C.C."/>
            <person name="Chen W.M."/>
        </authorList>
    </citation>
    <scope>NUCLEOTIDE SEQUENCE</scope>
    <source>
        <strain evidence="1">TNR-22</strain>
    </source>
</reference>